<dbReference type="Proteomes" id="UP001515500">
    <property type="component" value="Chromosome 7"/>
</dbReference>
<gene>
    <name evidence="3" type="primary">LOC120265194</name>
</gene>
<proteinExistence type="predicted"/>
<evidence type="ECO:0000313" key="3">
    <source>
        <dbReference type="RefSeq" id="XP_039129017.1"/>
    </source>
</evidence>
<accession>A0AB40BNH5</accession>
<dbReference type="Pfam" id="PF07727">
    <property type="entry name" value="RVT_2"/>
    <property type="match status" value="2"/>
</dbReference>
<organism evidence="2 3">
    <name type="scientific">Dioscorea cayennensis subsp. rotundata</name>
    <name type="common">White Guinea yam</name>
    <name type="synonym">Dioscorea rotundata</name>
    <dbReference type="NCBI Taxonomy" id="55577"/>
    <lineage>
        <taxon>Eukaryota</taxon>
        <taxon>Viridiplantae</taxon>
        <taxon>Streptophyta</taxon>
        <taxon>Embryophyta</taxon>
        <taxon>Tracheophyta</taxon>
        <taxon>Spermatophyta</taxon>
        <taxon>Magnoliopsida</taxon>
        <taxon>Liliopsida</taxon>
        <taxon>Dioscoreales</taxon>
        <taxon>Dioscoreaceae</taxon>
        <taxon>Dioscorea</taxon>
    </lineage>
</organism>
<sequence length="131" mass="15107">MAEEIDSIQKNETWKLYELPEGKKEIGVKLVYKTKLKPNGEIERHNARLVAKGVSQEYGVDYEDVFAPVARIDTVRIILVLEMIEKFKSAIKKEFDMTDLGLMKYFLGLEVNQSEKGVHVSQKKYAKDLLK</sequence>
<dbReference type="AlphaFoldDB" id="A0AB40BNH5"/>
<reference evidence="3" key="1">
    <citation type="submission" date="2025-08" db="UniProtKB">
        <authorList>
            <consortium name="RefSeq"/>
        </authorList>
    </citation>
    <scope>IDENTIFICATION</scope>
</reference>
<dbReference type="InterPro" id="IPR013103">
    <property type="entry name" value="RVT_2"/>
</dbReference>
<evidence type="ECO:0000313" key="2">
    <source>
        <dbReference type="Proteomes" id="UP001515500"/>
    </source>
</evidence>
<dbReference type="RefSeq" id="XP_039129017.1">
    <property type="nucleotide sequence ID" value="XM_039273083.1"/>
</dbReference>
<name>A0AB40BNH5_DIOCR</name>
<feature type="domain" description="Reverse transcriptase Ty1/copia-type" evidence="1">
    <location>
        <begin position="82"/>
        <end position="130"/>
    </location>
</feature>
<keyword evidence="2" id="KW-1185">Reference proteome</keyword>
<evidence type="ECO:0000259" key="1">
    <source>
        <dbReference type="Pfam" id="PF07727"/>
    </source>
</evidence>
<feature type="domain" description="Reverse transcriptase Ty1/copia-type" evidence="1">
    <location>
        <begin position="11"/>
        <end position="81"/>
    </location>
</feature>
<dbReference type="GeneID" id="120265194"/>
<protein>
    <submittedName>
        <fullName evidence="3">Uncharacterized mitochondrial protein AtMg00820-like</fullName>
    </submittedName>
</protein>